<gene>
    <name evidence="3" type="ORF">FBQ74_16200</name>
</gene>
<dbReference type="KEGG" id="salk:FBQ74_16200"/>
<evidence type="ECO:0000313" key="4">
    <source>
        <dbReference type="Proteomes" id="UP000304912"/>
    </source>
</evidence>
<proteinExistence type="predicted"/>
<feature type="signal peptide" evidence="2">
    <location>
        <begin position="1"/>
        <end position="22"/>
    </location>
</feature>
<protein>
    <recommendedName>
        <fullName evidence="5">Porin</fullName>
    </recommendedName>
</protein>
<evidence type="ECO:0000256" key="2">
    <source>
        <dbReference type="SAM" id="SignalP"/>
    </source>
</evidence>
<accession>A0A5B7YH04</accession>
<dbReference type="RefSeq" id="WP_139757649.1">
    <property type="nucleotide sequence ID" value="NZ_CP039852.1"/>
</dbReference>
<dbReference type="Proteomes" id="UP000304912">
    <property type="component" value="Chromosome"/>
</dbReference>
<evidence type="ECO:0000256" key="1">
    <source>
        <dbReference type="SAM" id="MobiDB-lite"/>
    </source>
</evidence>
<dbReference type="EMBL" id="CP039852">
    <property type="protein sequence ID" value="QCZ94917.1"/>
    <property type="molecule type" value="Genomic_DNA"/>
</dbReference>
<keyword evidence="2" id="KW-0732">Signal</keyword>
<reference evidence="3 4" key="1">
    <citation type="submission" date="2019-04" db="EMBL/GenBank/DDBJ databases">
        <title>Salinimonas iocasae sp. nov., a halophilic bacterium isolated from the outer tube casing of tubeworms in Okinawa Trough.</title>
        <authorList>
            <person name="Zhang H."/>
            <person name="Wang H."/>
            <person name="Li C."/>
        </authorList>
    </citation>
    <scope>NUCLEOTIDE SEQUENCE [LARGE SCALE GENOMIC DNA]</scope>
    <source>
        <strain evidence="3 4">KX18D6</strain>
    </source>
</reference>
<feature type="chain" id="PRO_5022767645" description="Porin" evidence="2">
    <location>
        <begin position="23"/>
        <end position="507"/>
    </location>
</feature>
<organism evidence="3 4">
    <name type="scientific">Salinimonas iocasae</name>
    <dbReference type="NCBI Taxonomy" id="2572577"/>
    <lineage>
        <taxon>Bacteria</taxon>
        <taxon>Pseudomonadati</taxon>
        <taxon>Pseudomonadota</taxon>
        <taxon>Gammaproteobacteria</taxon>
        <taxon>Alteromonadales</taxon>
        <taxon>Alteromonadaceae</taxon>
        <taxon>Alteromonas/Salinimonas group</taxon>
        <taxon>Salinimonas</taxon>
    </lineage>
</organism>
<dbReference type="OrthoDB" id="9760167at2"/>
<feature type="compositionally biased region" description="Low complexity" evidence="1">
    <location>
        <begin position="82"/>
        <end position="96"/>
    </location>
</feature>
<dbReference type="AlphaFoldDB" id="A0A5B7YH04"/>
<feature type="region of interest" description="Disordered" evidence="1">
    <location>
        <begin position="62"/>
        <end position="110"/>
    </location>
</feature>
<evidence type="ECO:0000313" key="3">
    <source>
        <dbReference type="EMBL" id="QCZ94917.1"/>
    </source>
</evidence>
<keyword evidence="4" id="KW-1185">Reference proteome</keyword>
<evidence type="ECO:0008006" key="5">
    <source>
        <dbReference type="Google" id="ProtNLM"/>
    </source>
</evidence>
<sequence>MATYKTALAISLSMAFSHSALAQSSSQNDQLAEEIRQLQALKKELEQRTREFEQRIAALEQQVGESQVESDSETQSERADQSASQVAKSPPVAAPSDPVPPVDGMQSPANWGTYEPGKGFVLARTDYGEVDFSVFSYARYLNQELFDDTYTDSFGRTRTLDIRNDIQMQKLTLNFKGWLFDPKLRYLFYTWTANTSQGDLSQVVVAGNLGYQFNEHFNLYAGIGGLPSTRSTNYTFPNWLKNDHRTIADEFFRGSYTTGIWASGKIVDGLEYRAMLGNNLSQLGVNAAQLDDGLNTVSAALWWMPTTGEYGPGNGLGDYEFHDELATLVGINFTHSREDAQGQSDTEGFENSQLRLSDGTLIFSEDPFLTGGNVRRATYQMAAISGGLKYQGWSLEAEAYLRRLDNFRTIGTIPVSSLTDHGFQLQGSTMLIPSELQAYAGYSKIYGDYGNPYDFSVGLNWFPMALKEFRLSVGGLYLNDSPVGYSSVPFSVGANGWAFTTDVIVAF</sequence>
<name>A0A5B7YH04_9ALTE</name>